<reference evidence="2" key="2">
    <citation type="journal article" date="2023" name="Int. J. Mol. Sci.">
        <title>De Novo Assembly and Annotation of 11 Diverse Shrub Willow (Salix) Genomes Reveals Novel Gene Organization in Sex-Linked Regions.</title>
        <authorList>
            <person name="Hyden B."/>
            <person name="Feng K."/>
            <person name="Yates T.B."/>
            <person name="Jawdy S."/>
            <person name="Cereghino C."/>
            <person name="Smart L.B."/>
            <person name="Muchero W."/>
        </authorList>
    </citation>
    <scope>NUCLEOTIDE SEQUENCE</scope>
    <source>
        <tissue evidence="2">Shoot tip</tissue>
    </source>
</reference>
<evidence type="ECO:0000313" key="3">
    <source>
        <dbReference type="Proteomes" id="UP001141253"/>
    </source>
</evidence>
<keyword evidence="1" id="KW-1133">Transmembrane helix</keyword>
<comment type="caution">
    <text evidence="2">The sequence shown here is derived from an EMBL/GenBank/DDBJ whole genome shotgun (WGS) entry which is preliminary data.</text>
</comment>
<dbReference type="Proteomes" id="UP001141253">
    <property type="component" value="Chromosome 14"/>
</dbReference>
<sequence>MPAADFCTGTDQGKQQRTLRYCCCRWVSGLLRRFSGALNELQDVLGSDVRVVASLLESSIIPLKPYVIAGRKTVLHFHFWEAHCRSCVQGRGGHDGACLLIDVMRHRPGVGALEEQILAMGFKATRKSQHEMEKVETGFCPICFEAMGQDFSSFLSEESETISFICKLGKASIADQAMASLVKAPPTMSTINVHQVHLRKLKLLSNLNIHHGLRFPKIHVNHTTVCCTKLTPWEPTPATYAPTIDAGGNLLKKTSNIFETLKSEDTDEAPATNSEELSDTKNPPLMQFQFLKWPMWLLGPSLLLTTGMVPTLWLPLSSVFLGPNIASLLSLIGLDCIFNLGATLFLLMADSCSRPQNQAQTCNSKPPLSYKFWNMVATISGFVIPLMTLLGSQKGILQPQLPFIPFAVLLGPYMLLLSVQILTELLTWHWQSPVWLVTPVVYESYRLLQLMRGLKLGAELSAPTWMLHMIRGLVSWWILILGVQLMSVAWFAGFAARSRQHHSSAASGG</sequence>
<keyword evidence="3" id="KW-1185">Reference proteome</keyword>
<feature type="transmembrane region" description="Helical" evidence="1">
    <location>
        <begin position="474"/>
        <end position="496"/>
    </location>
</feature>
<feature type="transmembrane region" description="Helical" evidence="1">
    <location>
        <begin position="372"/>
        <end position="391"/>
    </location>
</feature>
<keyword evidence="1" id="KW-0812">Transmembrane</keyword>
<feature type="transmembrane region" description="Helical" evidence="1">
    <location>
        <begin position="328"/>
        <end position="349"/>
    </location>
</feature>
<reference evidence="2" key="1">
    <citation type="submission" date="2022-10" db="EMBL/GenBank/DDBJ databases">
        <authorList>
            <person name="Hyden B.L."/>
            <person name="Feng K."/>
            <person name="Yates T."/>
            <person name="Jawdy S."/>
            <person name="Smart L.B."/>
            <person name="Muchero W."/>
        </authorList>
    </citation>
    <scope>NUCLEOTIDE SEQUENCE</scope>
    <source>
        <tissue evidence="2">Shoot tip</tissue>
    </source>
</reference>
<feature type="transmembrane region" description="Helical" evidence="1">
    <location>
        <begin position="403"/>
        <end position="423"/>
    </location>
</feature>
<feature type="transmembrane region" description="Helical" evidence="1">
    <location>
        <begin position="293"/>
        <end position="316"/>
    </location>
</feature>
<dbReference type="EMBL" id="JAPFFI010000022">
    <property type="protein sequence ID" value="KAJ6328405.1"/>
    <property type="molecule type" value="Genomic_DNA"/>
</dbReference>
<organism evidence="2 3">
    <name type="scientific">Salix suchowensis</name>
    <dbReference type="NCBI Taxonomy" id="1278906"/>
    <lineage>
        <taxon>Eukaryota</taxon>
        <taxon>Viridiplantae</taxon>
        <taxon>Streptophyta</taxon>
        <taxon>Embryophyta</taxon>
        <taxon>Tracheophyta</taxon>
        <taxon>Spermatophyta</taxon>
        <taxon>Magnoliopsida</taxon>
        <taxon>eudicotyledons</taxon>
        <taxon>Gunneridae</taxon>
        <taxon>Pentapetalae</taxon>
        <taxon>rosids</taxon>
        <taxon>fabids</taxon>
        <taxon>Malpighiales</taxon>
        <taxon>Salicaceae</taxon>
        <taxon>Saliceae</taxon>
        <taxon>Salix</taxon>
    </lineage>
</organism>
<protein>
    <submittedName>
        <fullName evidence="2">Uncharacterized protein</fullName>
    </submittedName>
</protein>
<evidence type="ECO:0000256" key="1">
    <source>
        <dbReference type="SAM" id="Phobius"/>
    </source>
</evidence>
<dbReference type="PANTHER" id="PTHR33918">
    <property type="entry name" value="OS01G0704200 PROTEIN"/>
    <property type="match status" value="1"/>
</dbReference>
<keyword evidence="1" id="KW-0472">Membrane</keyword>
<dbReference type="PANTHER" id="PTHR33918:SF3">
    <property type="entry name" value="CYTOCHROME P450 FAMILY PROTEIN"/>
    <property type="match status" value="1"/>
</dbReference>
<evidence type="ECO:0000313" key="2">
    <source>
        <dbReference type="EMBL" id="KAJ6328405.1"/>
    </source>
</evidence>
<gene>
    <name evidence="2" type="ORF">OIU77_010153</name>
</gene>
<proteinExistence type="predicted"/>
<name>A0ABQ9A7B7_9ROSI</name>
<accession>A0ABQ9A7B7</accession>